<dbReference type="EMBL" id="WBMT01000009">
    <property type="protein sequence ID" value="KAB2347276.1"/>
    <property type="molecule type" value="Genomic_DNA"/>
</dbReference>
<dbReference type="RefSeq" id="WP_151561957.1">
    <property type="nucleotide sequence ID" value="NZ_WBMT01000009.1"/>
</dbReference>
<keyword evidence="2" id="KW-1185">Reference proteome</keyword>
<protein>
    <submittedName>
        <fullName evidence="1">Uncharacterized protein</fullName>
    </submittedName>
</protein>
<comment type="caution">
    <text evidence="1">The sequence shown here is derived from an EMBL/GenBank/DDBJ whole genome shotgun (WGS) entry which is preliminary data.</text>
</comment>
<evidence type="ECO:0000313" key="1">
    <source>
        <dbReference type="EMBL" id="KAB2347276.1"/>
    </source>
</evidence>
<sequence>MTRDGYIARWLGREFEAAPGADGDIRLYADQPTDGFEEIRPGRYRRIVPAHEVEELRYIRTTCSWRGERFIIVGEHEGWLRVEYAGGRAPTAARLSLDRVDHGVWQTWAPRTEIEDLREEFI</sequence>
<accession>A0A6H9YUE8</accession>
<proteinExistence type="predicted"/>
<reference evidence="1 2" key="1">
    <citation type="submission" date="2019-09" db="EMBL/GenBank/DDBJ databases">
        <title>Actinomadura physcomitrii sp. nov., a novel actinomycete isolated from moss [Physcomitrium sphaericum (Ludw) Fuernr].</title>
        <authorList>
            <person name="Zhuang X."/>
            <person name="Liu C."/>
        </authorList>
    </citation>
    <scope>NUCLEOTIDE SEQUENCE [LARGE SCALE GENOMIC DNA]</scope>
    <source>
        <strain evidence="1 2">HMC1</strain>
    </source>
</reference>
<gene>
    <name evidence="1" type="ORF">F8566_19875</name>
</gene>
<organism evidence="1 2">
    <name type="scientific">Actinomadura rudentiformis</name>
    <dbReference type="NCBI Taxonomy" id="359158"/>
    <lineage>
        <taxon>Bacteria</taxon>
        <taxon>Bacillati</taxon>
        <taxon>Actinomycetota</taxon>
        <taxon>Actinomycetes</taxon>
        <taxon>Streptosporangiales</taxon>
        <taxon>Thermomonosporaceae</taxon>
        <taxon>Actinomadura</taxon>
    </lineage>
</organism>
<name>A0A6H9YUE8_9ACTN</name>
<dbReference type="Proteomes" id="UP000468735">
    <property type="component" value="Unassembled WGS sequence"/>
</dbReference>
<dbReference type="AlphaFoldDB" id="A0A6H9YUE8"/>
<dbReference type="OrthoDB" id="4640847at2"/>
<evidence type="ECO:0000313" key="2">
    <source>
        <dbReference type="Proteomes" id="UP000468735"/>
    </source>
</evidence>